<dbReference type="EMBL" id="FJUX01000045">
    <property type="protein sequence ID" value="CZT00463.1"/>
    <property type="molecule type" value="Genomic_DNA"/>
</dbReference>
<reference evidence="4" key="1">
    <citation type="submission" date="2016-03" db="EMBL/GenBank/DDBJ databases">
        <authorList>
            <person name="Guldener U."/>
        </authorList>
    </citation>
    <scope>NUCLEOTIDE SEQUENCE [LARGE SCALE GENOMIC DNA]</scope>
    <source>
        <strain evidence="4">04CH-RAC-A.6.1</strain>
    </source>
</reference>
<accession>A0A1E1KR30</accession>
<keyword evidence="2" id="KW-0472">Membrane</keyword>
<feature type="transmembrane region" description="Helical" evidence="2">
    <location>
        <begin position="319"/>
        <end position="339"/>
    </location>
</feature>
<protein>
    <submittedName>
        <fullName evidence="3">Uncharacterized protein</fullName>
    </submittedName>
</protein>
<gene>
    <name evidence="3" type="ORF">RAG0_08500</name>
</gene>
<keyword evidence="2" id="KW-1133">Transmembrane helix</keyword>
<sequence>MSTLPPLEPIKTQSLPLPPPAPLPSTTDNPPTALPNSPKRPKHLSTRSITEVNAPPPQSWRPHTGHRDSKHHHHHYHHPHIHHHGRHKDKERRDMDGSAGSKGHDGSAGSAEYGYGNAREGIAGSRSEGHTPSDSRVGSRRESFSFRDEGGYGYASVRREGERERDRDRAIKEGEVREERERGILRAVELRNALTTLQTHSNVTTRRLDATYYSVLEKLSVLQSTIFSLKELAFLTRSLNTSFSVEAQEVVDDVTGQINGFDGFKEQARRVRDLMERVKMGKERIEICSGRVRRVGERVEGWEEREQEWQDRTRRRLRVLWVGFSAIFAVIVVVIAVQFRRGGMEEGIVGLGSGTNMTGLLGVVPDMKGLKNGNGSSGSAKKGLGEAVLERLRVGERDAPVEEDPRLRVFDEL</sequence>
<keyword evidence="2" id="KW-0812">Transmembrane</keyword>
<evidence type="ECO:0000256" key="1">
    <source>
        <dbReference type="SAM" id="MobiDB-lite"/>
    </source>
</evidence>
<evidence type="ECO:0000313" key="4">
    <source>
        <dbReference type="Proteomes" id="UP000178912"/>
    </source>
</evidence>
<organism evidence="3 4">
    <name type="scientific">Rhynchosporium agropyri</name>
    <dbReference type="NCBI Taxonomy" id="914238"/>
    <lineage>
        <taxon>Eukaryota</taxon>
        <taxon>Fungi</taxon>
        <taxon>Dikarya</taxon>
        <taxon>Ascomycota</taxon>
        <taxon>Pezizomycotina</taxon>
        <taxon>Leotiomycetes</taxon>
        <taxon>Helotiales</taxon>
        <taxon>Ploettnerulaceae</taxon>
        <taxon>Rhynchosporium</taxon>
    </lineage>
</organism>
<proteinExistence type="predicted"/>
<evidence type="ECO:0000256" key="2">
    <source>
        <dbReference type="SAM" id="Phobius"/>
    </source>
</evidence>
<keyword evidence="4" id="KW-1185">Reference proteome</keyword>
<feature type="region of interest" description="Disordered" evidence="1">
    <location>
        <begin position="1"/>
        <end position="145"/>
    </location>
</feature>
<dbReference type="AlphaFoldDB" id="A0A1E1KR30"/>
<name>A0A1E1KR30_9HELO</name>
<dbReference type="Proteomes" id="UP000178912">
    <property type="component" value="Unassembled WGS sequence"/>
</dbReference>
<feature type="compositionally biased region" description="Basic and acidic residues" evidence="1">
    <location>
        <begin position="127"/>
        <end position="145"/>
    </location>
</feature>
<evidence type="ECO:0000313" key="3">
    <source>
        <dbReference type="EMBL" id="CZT00463.1"/>
    </source>
</evidence>
<dbReference type="OrthoDB" id="5419542at2759"/>
<feature type="compositionally biased region" description="Basic residues" evidence="1">
    <location>
        <begin position="68"/>
        <end position="90"/>
    </location>
</feature>